<dbReference type="EMBL" id="VMHE01000004">
    <property type="protein sequence ID" value="TSJ66408.1"/>
    <property type="molecule type" value="Genomic_DNA"/>
</dbReference>
<dbReference type="AlphaFoldDB" id="A0A556PPU2"/>
<evidence type="ECO:0008006" key="3">
    <source>
        <dbReference type="Google" id="ProtNLM"/>
    </source>
</evidence>
<dbReference type="Gene3D" id="1.25.40.10">
    <property type="entry name" value="Tetratricopeptide repeat domain"/>
    <property type="match status" value="1"/>
</dbReference>
<protein>
    <recommendedName>
        <fullName evidence="3">Tetratricopeptide repeat protein</fullName>
    </recommendedName>
</protein>
<dbReference type="OrthoDB" id="2961242at2"/>
<accession>A0A556PPU2</accession>
<keyword evidence="2" id="KW-1185">Reference proteome</keyword>
<reference evidence="1 2" key="1">
    <citation type="submission" date="2019-07" db="EMBL/GenBank/DDBJ databases">
        <title>Allobacillus sp. nov. SKP isolated from shrimp paste of Euphausiacea.</title>
        <authorList>
            <person name="Kanchanasin P."/>
            <person name="Tanasupawat S."/>
            <person name="Shi W."/>
            <person name="Wu L."/>
            <person name="Ma J."/>
        </authorList>
    </citation>
    <scope>NUCLEOTIDE SEQUENCE [LARGE SCALE GENOMIC DNA]</scope>
    <source>
        <strain evidence="1 2">SKP4-8</strain>
    </source>
</reference>
<dbReference type="Proteomes" id="UP000316425">
    <property type="component" value="Unassembled WGS sequence"/>
</dbReference>
<name>A0A556PPU2_9BACI</name>
<dbReference type="SUPFAM" id="SSF116965">
    <property type="entry name" value="Hypothetical protein MPN330"/>
    <property type="match status" value="1"/>
</dbReference>
<proteinExistence type="predicted"/>
<dbReference type="SUPFAM" id="SSF48452">
    <property type="entry name" value="TPR-like"/>
    <property type="match status" value="1"/>
</dbReference>
<sequence length="328" mass="38836">MNEKQEVVMFPGWKKDLEEQSRLAIENKNYEEALLLIHKLESFNAASNEILVAKIISLSELGQNAQAIGLCRKLMKEDESNYYQYIHIYLNILFHSNQYSEVMDTLYQLENDTNLPPEYKAHFQLLYDQCEEFLTTTGADEKEKDMDHFIDSLENGHFKEQWKLLSYHRTFAVRPYLNLIKPYFVDTKLNPVIKTGLLQWCMDEEVNENLEIEKFEKYMVVNPTVIEDVLDTKFAVKVLNALDDIEQEDPTLFSFMKQILYRYLYILFPFTPNLEQATDVADAVLALAKQYLTLDEPSPKQNEMTKDQEEWMEKIERYEKIYFSQIDD</sequence>
<evidence type="ECO:0000313" key="1">
    <source>
        <dbReference type="EMBL" id="TSJ66408.1"/>
    </source>
</evidence>
<gene>
    <name evidence="1" type="ORF">FPQ13_03895</name>
</gene>
<comment type="caution">
    <text evidence="1">The sequence shown here is derived from an EMBL/GenBank/DDBJ whole genome shotgun (WGS) entry which is preliminary data.</text>
</comment>
<dbReference type="RefSeq" id="WP_144088015.1">
    <property type="nucleotide sequence ID" value="NZ_VMHE01000004.1"/>
</dbReference>
<organism evidence="1 2">
    <name type="scientific">Allobacillus salarius</name>
    <dbReference type="NCBI Taxonomy" id="1955272"/>
    <lineage>
        <taxon>Bacteria</taxon>
        <taxon>Bacillati</taxon>
        <taxon>Bacillota</taxon>
        <taxon>Bacilli</taxon>
        <taxon>Bacillales</taxon>
        <taxon>Bacillaceae</taxon>
        <taxon>Allobacillus</taxon>
    </lineage>
</organism>
<evidence type="ECO:0000313" key="2">
    <source>
        <dbReference type="Proteomes" id="UP000316425"/>
    </source>
</evidence>
<dbReference type="InterPro" id="IPR011990">
    <property type="entry name" value="TPR-like_helical_dom_sf"/>
</dbReference>